<organism evidence="4 5">
    <name type="scientific">Nematocida ausubeli (strain ATCC PRA-371 / ERTm2)</name>
    <name type="common">Nematode killer fungus</name>
    <dbReference type="NCBI Taxonomy" id="1913371"/>
    <lineage>
        <taxon>Eukaryota</taxon>
        <taxon>Fungi</taxon>
        <taxon>Fungi incertae sedis</taxon>
        <taxon>Microsporidia</taxon>
        <taxon>Nematocida</taxon>
    </lineage>
</organism>
<reference evidence="4 5" key="1">
    <citation type="journal article" date="2014" name="Genome Announc.">
        <title>Genome Sequence of the Microsporidian Species Nematocida sp1 Strain ERTm6 (ATCC PRA-372).</title>
        <authorList>
            <person name="Bakowski M.A."/>
            <person name="Priest M."/>
            <person name="Young S."/>
            <person name="Cuomo C.A."/>
            <person name="Troemel E.R."/>
        </authorList>
    </citation>
    <scope>NUCLEOTIDE SEQUENCE [LARGE SCALE GENOMIC DNA]</scope>
    <source>
        <strain evidence="4 5">ERTm6</strain>
    </source>
</reference>
<proteinExistence type="predicted"/>
<evidence type="ECO:0000256" key="3">
    <source>
        <dbReference type="ARBA" id="ARBA00048707"/>
    </source>
</evidence>
<dbReference type="InterPro" id="IPR042237">
    <property type="entry name" value="PTRHD1"/>
</dbReference>
<dbReference type="EC" id="3.1.1.29" evidence="1"/>
<dbReference type="Proteomes" id="UP000054524">
    <property type="component" value="Unassembled WGS sequence"/>
</dbReference>
<dbReference type="PANTHER" id="PTHR46194">
    <property type="entry name" value="PEPTIDYL-TRNA HYDROLASE PTRHD1-RELATED"/>
    <property type="match status" value="1"/>
</dbReference>
<evidence type="ECO:0000256" key="2">
    <source>
        <dbReference type="ARBA" id="ARBA00022801"/>
    </source>
</evidence>
<dbReference type="PANTHER" id="PTHR46194:SF1">
    <property type="entry name" value="PEPTIDYL-TRNA HYDROLASE PTRHD1-RELATED"/>
    <property type="match status" value="1"/>
</dbReference>
<keyword evidence="2" id="KW-0378">Hydrolase</keyword>
<keyword evidence="5" id="KW-1185">Reference proteome</keyword>
<dbReference type="SUPFAM" id="SSF102462">
    <property type="entry name" value="Peptidyl-tRNA hydrolase II"/>
    <property type="match status" value="1"/>
</dbReference>
<protein>
    <recommendedName>
        <fullName evidence="1">peptidyl-tRNA hydrolase</fullName>
        <ecNumber evidence="1">3.1.1.29</ecNumber>
    </recommendedName>
</protein>
<dbReference type="InterPro" id="IPR023476">
    <property type="entry name" value="Pep_tRNA_hydro_II_dom_sf"/>
</dbReference>
<dbReference type="GeneID" id="77675094"/>
<dbReference type="RefSeq" id="XP_052905603.1">
    <property type="nucleotide sequence ID" value="XM_053047778.1"/>
</dbReference>
<dbReference type="EMBL" id="AKIJ01000001">
    <property type="protein sequence ID" value="KFG27048.1"/>
    <property type="molecule type" value="Genomic_DNA"/>
</dbReference>
<evidence type="ECO:0000313" key="4">
    <source>
        <dbReference type="EMBL" id="KFG27048.1"/>
    </source>
</evidence>
<comment type="catalytic activity">
    <reaction evidence="3">
        <text>an N-acyl-L-alpha-aminoacyl-tRNA + H2O = an N-acyl-L-amino acid + a tRNA + H(+)</text>
        <dbReference type="Rhea" id="RHEA:54448"/>
        <dbReference type="Rhea" id="RHEA-COMP:10123"/>
        <dbReference type="Rhea" id="RHEA-COMP:13883"/>
        <dbReference type="ChEBI" id="CHEBI:15377"/>
        <dbReference type="ChEBI" id="CHEBI:15378"/>
        <dbReference type="ChEBI" id="CHEBI:59874"/>
        <dbReference type="ChEBI" id="CHEBI:78442"/>
        <dbReference type="ChEBI" id="CHEBI:138191"/>
        <dbReference type="EC" id="3.1.1.29"/>
    </reaction>
</comment>
<accession>A0A086J4I0</accession>
<dbReference type="Pfam" id="PF01981">
    <property type="entry name" value="PTH2"/>
    <property type="match status" value="1"/>
</dbReference>
<sequence length="111" mass="13182">MKIQYVIVRRDTEFTHGATIAQAVHAVTLCQHTHFDKDYLEYCREGFAMRTVILQCTQENMPEIIKELQERKIKHCVWREMPEDIETAIALYPYEKDLIKAIPAIRKLKLY</sequence>
<dbReference type="AlphaFoldDB" id="A0A086J4I0"/>
<evidence type="ECO:0000313" key="5">
    <source>
        <dbReference type="Proteomes" id="UP000054524"/>
    </source>
</evidence>
<dbReference type="InterPro" id="IPR002833">
    <property type="entry name" value="PTH2"/>
</dbReference>
<dbReference type="Gene3D" id="3.40.1490.10">
    <property type="entry name" value="Bit1"/>
    <property type="match status" value="1"/>
</dbReference>
<dbReference type="HOGENOM" id="CLU_119261_1_1_1"/>
<evidence type="ECO:0000256" key="1">
    <source>
        <dbReference type="ARBA" id="ARBA00013260"/>
    </source>
</evidence>
<gene>
    <name evidence="4" type="ORF">NESG_00121</name>
</gene>
<name>A0A086J4I0_NEMA1</name>
<comment type="caution">
    <text evidence="4">The sequence shown here is derived from an EMBL/GenBank/DDBJ whole genome shotgun (WGS) entry which is preliminary data.</text>
</comment>
<dbReference type="GO" id="GO:0004045">
    <property type="term" value="F:peptidyl-tRNA hydrolase activity"/>
    <property type="evidence" value="ECO:0007669"/>
    <property type="project" value="UniProtKB-EC"/>
</dbReference>